<reference evidence="2 3" key="1">
    <citation type="submission" date="2016-01" db="EMBL/GenBank/DDBJ databases">
        <title>Janibacter melonis strain CD11_4 genome sequencing and assembly.</title>
        <authorList>
            <person name="Nair G.R."/>
            <person name="Kaur G."/>
            <person name="Chander A.M."/>
            <person name="Mayilraj S."/>
        </authorList>
    </citation>
    <scope>NUCLEOTIDE SEQUENCE [LARGE SCALE GENOMIC DNA]</scope>
    <source>
        <strain evidence="2 3">CD11-4</strain>
    </source>
</reference>
<keyword evidence="3" id="KW-1185">Reference proteome</keyword>
<organism evidence="2 3">
    <name type="scientific">Janibacter melonis</name>
    <dbReference type="NCBI Taxonomy" id="262209"/>
    <lineage>
        <taxon>Bacteria</taxon>
        <taxon>Bacillati</taxon>
        <taxon>Actinomycetota</taxon>
        <taxon>Actinomycetes</taxon>
        <taxon>Micrococcales</taxon>
        <taxon>Intrasporangiaceae</taxon>
        <taxon>Janibacter</taxon>
    </lineage>
</organism>
<dbReference type="Proteomes" id="UP000076976">
    <property type="component" value="Unassembled WGS sequence"/>
</dbReference>
<dbReference type="EMBL" id="LQZG01000001">
    <property type="protein sequence ID" value="OAB88412.1"/>
    <property type="molecule type" value="Genomic_DNA"/>
</dbReference>
<sequence>MYEQQLTWARVVAWAGLVLTLLFLANLVLLVLDGGALRVLPVVYALLWVNLAIAGATRARHMKTILGSDPEEPVEQVMARSEEVTRRVVYPAVVAFDAVCAVLVVVLVPQAWPVATAAGLVALALAVAWWRARRHRDHDSAVVDPPSARR</sequence>
<gene>
    <name evidence="2" type="ORF">AWH69_00950</name>
</gene>
<comment type="caution">
    <text evidence="2">The sequence shown here is derived from an EMBL/GenBank/DDBJ whole genome shotgun (WGS) entry which is preliminary data.</text>
</comment>
<proteinExistence type="predicted"/>
<keyword evidence="1" id="KW-1133">Transmembrane helix</keyword>
<dbReference type="STRING" id="262209.AWH69_00950"/>
<accession>A0A176QFE5</accession>
<keyword evidence="1" id="KW-0472">Membrane</keyword>
<feature type="transmembrane region" description="Helical" evidence="1">
    <location>
        <begin position="88"/>
        <end position="108"/>
    </location>
</feature>
<keyword evidence="1" id="KW-0812">Transmembrane</keyword>
<feature type="transmembrane region" description="Helical" evidence="1">
    <location>
        <begin position="38"/>
        <end position="56"/>
    </location>
</feature>
<protein>
    <submittedName>
        <fullName evidence="2">Uncharacterized protein</fullName>
    </submittedName>
</protein>
<evidence type="ECO:0000313" key="3">
    <source>
        <dbReference type="Proteomes" id="UP000076976"/>
    </source>
</evidence>
<name>A0A176QFE5_9MICO</name>
<evidence type="ECO:0000313" key="2">
    <source>
        <dbReference type="EMBL" id="OAB88412.1"/>
    </source>
</evidence>
<feature type="transmembrane region" description="Helical" evidence="1">
    <location>
        <begin position="12"/>
        <end position="32"/>
    </location>
</feature>
<feature type="transmembrane region" description="Helical" evidence="1">
    <location>
        <begin position="114"/>
        <end position="132"/>
    </location>
</feature>
<dbReference type="AlphaFoldDB" id="A0A176QFE5"/>
<evidence type="ECO:0000256" key="1">
    <source>
        <dbReference type="SAM" id="Phobius"/>
    </source>
</evidence>